<dbReference type="Pfam" id="PF09935">
    <property type="entry name" value="DUF2167"/>
    <property type="match status" value="1"/>
</dbReference>
<proteinExistence type="predicted"/>
<dbReference type="AlphaFoldDB" id="A0A4R2IEE1"/>
<protein>
    <submittedName>
        <fullName evidence="2">Putative membrane-anchored protein</fullName>
    </submittedName>
</protein>
<evidence type="ECO:0000313" key="2">
    <source>
        <dbReference type="EMBL" id="TCO42994.1"/>
    </source>
</evidence>
<comment type="caution">
    <text evidence="2">The sequence shown here is derived from an EMBL/GenBank/DDBJ whole genome shotgun (WGS) entry which is preliminary data.</text>
</comment>
<evidence type="ECO:0000256" key="1">
    <source>
        <dbReference type="SAM" id="Phobius"/>
    </source>
</evidence>
<name>A0A4R2IEE1_9GAMM</name>
<keyword evidence="1" id="KW-0472">Membrane</keyword>
<keyword evidence="1" id="KW-0812">Transmembrane</keyword>
<sequence>MFPALLLVVVAVAAGLLYVFAAVRVWRSEPRLALAMLLVWPVGAYVLARYWNREEEGVRVPLLAAFGVFALWLGFFALRPGEVAPGAAAGGGDAMDATADAHGAAQRRRALAHVATSRGRVDMPVAKASIVVPEHFRFIDRVALQRAFAGSGDGPGPRTVGWLVHERVDLAAEDAWYVDVEHFADGFVSDESFAGQSRETLLAAGQRATKALSDRQEAGEAEFSLVDYVETPRLDASRHTVAWVEEIAYTGKHAYHALDCHAVRLGRSGVLAFSITGIAPARRELCLRSVRLLAGRSSFEPGQTYADRSRLLDRKATYDLVALVTGAAPGLRRH</sequence>
<keyword evidence="1" id="KW-1133">Transmembrane helix</keyword>
<dbReference type="EMBL" id="SLWQ01000001">
    <property type="protein sequence ID" value="TCO42994.1"/>
    <property type="molecule type" value="Genomic_DNA"/>
</dbReference>
<dbReference type="OrthoDB" id="5949480at2"/>
<reference evidence="2 3" key="1">
    <citation type="journal article" date="2015" name="Stand. Genomic Sci.">
        <title>Genomic Encyclopedia of Bacterial and Archaeal Type Strains, Phase III: the genomes of soil and plant-associated and newly described type strains.</title>
        <authorList>
            <person name="Whitman W.B."/>
            <person name="Woyke T."/>
            <person name="Klenk H.P."/>
            <person name="Zhou Y."/>
            <person name="Lilburn T.G."/>
            <person name="Beck B.J."/>
            <person name="De Vos P."/>
            <person name="Vandamme P."/>
            <person name="Eisen J.A."/>
            <person name="Garrity G."/>
            <person name="Hugenholtz P."/>
            <person name="Kyrpides N.C."/>
        </authorList>
    </citation>
    <scope>NUCLEOTIDE SEQUENCE [LARGE SCALE GENOMIC DNA]</scope>
    <source>
        <strain evidence="2 3">A3</strain>
    </source>
</reference>
<dbReference type="RefSeq" id="WP_131992686.1">
    <property type="nucleotide sequence ID" value="NZ_SLWQ01000001.1"/>
</dbReference>
<dbReference type="InterPro" id="IPR018682">
    <property type="entry name" value="DUF2167_membr"/>
</dbReference>
<organism evidence="2 3">
    <name type="scientific">Dokdonella fugitiva</name>
    <dbReference type="NCBI Taxonomy" id="328517"/>
    <lineage>
        <taxon>Bacteria</taxon>
        <taxon>Pseudomonadati</taxon>
        <taxon>Pseudomonadota</taxon>
        <taxon>Gammaproteobacteria</taxon>
        <taxon>Lysobacterales</taxon>
        <taxon>Rhodanobacteraceae</taxon>
        <taxon>Dokdonella</taxon>
    </lineage>
</organism>
<evidence type="ECO:0000313" key="3">
    <source>
        <dbReference type="Proteomes" id="UP000294862"/>
    </source>
</evidence>
<keyword evidence="3" id="KW-1185">Reference proteome</keyword>
<accession>A0A4R2IEE1</accession>
<feature type="transmembrane region" description="Helical" evidence="1">
    <location>
        <begin position="60"/>
        <end position="78"/>
    </location>
</feature>
<feature type="transmembrane region" description="Helical" evidence="1">
    <location>
        <begin position="31"/>
        <end position="48"/>
    </location>
</feature>
<gene>
    <name evidence="2" type="ORF">EV148_101405</name>
</gene>
<dbReference type="Proteomes" id="UP000294862">
    <property type="component" value="Unassembled WGS sequence"/>
</dbReference>